<keyword evidence="3" id="KW-1185">Reference proteome</keyword>
<organism evidence="2 3">
    <name type="scientific">Amycolatopsis suaedae</name>
    <dbReference type="NCBI Taxonomy" id="2510978"/>
    <lineage>
        <taxon>Bacteria</taxon>
        <taxon>Bacillati</taxon>
        <taxon>Actinomycetota</taxon>
        <taxon>Actinomycetes</taxon>
        <taxon>Pseudonocardiales</taxon>
        <taxon>Pseudonocardiaceae</taxon>
        <taxon>Amycolatopsis</taxon>
    </lineage>
</organism>
<dbReference type="Proteomes" id="UP000292003">
    <property type="component" value="Unassembled WGS sequence"/>
</dbReference>
<name>A0A4Q7J8E1_9PSEU</name>
<sequence>MKRSVVAVAVLALLAEKPMHPYEMQRLIRERGKERVINVTWRTSLYKTIDRLADAGLVATVGTERAGGRPERTVYEITDDGRETVRTWLRGMLTAPREDFPEFTAAIAYLPLLDAGEVRSCLAGRLAALERDLADIHESKAAGARLGLPRLVLLEEELREATVRAHIDWITGVVADLDAGRLRWTAEELAAFSAELERER</sequence>
<accession>A0A4Q7J8E1</accession>
<evidence type="ECO:0000313" key="2">
    <source>
        <dbReference type="EMBL" id="RZQ63102.1"/>
    </source>
</evidence>
<reference evidence="2 3" key="1">
    <citation type="submission" date="2019-02" db="EMBL/GenBank/DDBJ databases">
        <title>Draft genome sequence of Amycolatopsis sp. 8-3EHSu isolated from roots of Suaeda maritima.</title>
        <authorList>
            <person name="Duangmal K."/>
            <person name="Chantavorakit T."/>
        </authorList>
    </citation>
    <scope>NUCLEOTIDE SEQUENCE [LARGE SCALE GENOMIC DNA]</scope>
    <source>
        <strain evidence="2 3">8-3EHSu</strain>
    </source>
</reference>
<comment type="caution">
    <text evidence="2">The sequence shown here is derived from an EMBL/GenBank/DDBJ whole genome shotgun (WGS) entry which is preliminary data.</text>
</comment>
<dbReference type="Gene3D" id="1.10.10.10">
    <property type="entry name" value="Winged helix-like DNA-binding domain superfamily/Winged helix DNA-binding domain"/>
    <property type="match status" value="1"/>
</dbReference>
<dbReference type="AlphaFoldDB" id="A0A4Q7J8E1"/>
<dbReference type="Pfam" id="PF03551">
    <property type="entry name" value="PadR"/>
    <property type="match status" value="1"/>
</dbReference>
<gene>
    <name evidence="2" type="ORF">EWH70_15575</name>
</gene>
<dbReference type="OrthoDB" id="8443918at2"/>
<dbReference type="EMBL" id="SFCC01000007">
    <property type="protein sequence ID" value="RZQ63102.1"/>
    <property type="molecule type" value="Genomic_DNA"/>
</dbReference>
<dbReference type="RefSeq" id="WP_130476106.1">
    <property type="nucleotide sequence ID" value="NZ_SFCC01000007.1"/>
</dbReference>
<dbReference type="InterPro" id="IPR005149">
    <property type="entry name" value="Tscrpt_reg_PadR_N"/>
</dbReference>
<dbReference type="PANTHER" id="PTHR43252:SF6">
    <property type="entry name" value="NEGATIVE TRANSCRIPTION REGULATOR PADR"/>
    <property type="match status" value="1"/>
</dbReference>
<proteinExistence type="predicted"/>
<dbReference type="PANTHER" id="PTHR43252">
    <property type="entry name" value="TRANSCRIPTIONAL REGULATOR YQJI"/>
    <property type="match status" value="1"/>
</dbReference>
<feature type="domain" description="Transcription regulator PadR N-terminal" evidence="1">
    <location>
        <begin position="10"/>
        <end position="85"/>
    </location>
</feature>
<evidence type="ECO:0000259" key="1">
    <source>
        <dbReference type="Pfam" id="PF03551"/>
    </source>
</evidence>
<dbReference type="SUPFAM" id="SSF46785">
    <property type="entry name" value="Winged helix' DNA-binding domain"/>
    <property type="match status" value="1"/>
</dbReference>
<protein>
    <submittedName>
        <fullName evidence="2">PadR family transcriptional regulator</fullName>
    </submittedName>
</protein>
<dbReference type="InterPro" id="IPR036388">
    <property type="entry name" value="WH-like_DNA-bd_sf"/>
</dbReference>
<evidence type="ECO:0000313" key="3">
    <source>
        <dbReference type="Proteomes" id="UP000292003"/>
    </source>
</evidence>
<dbReference type="InterPro" id="IPR036390">
    <property type="entry name" value="WH_DNA-bd_sf"/>
</dbReference>